<evidence type="ECO:0000313" key="1">
    <source>
        <dbReference type="EMBL" id="SQH73287.1"/>
    </source>
</evidence>
<keyword evidence="2" id="KW-1185">Reference proteome</keyword>
<dbReference type="AlphaFoldDB" id="A0A2X4PZP1"/>
<organism evidence="1 2">
    <name type="scientific">Porphyromonas crevioricanis</name>
    <dbReference type="NCBI Taxonomy" id="393921"/>
    <lineage>
        <taxon>Bacteria</taxon>
        <taxon>Pseudomonadati</taxon>
        <taxon>Bacteroidota</taxon>
        <taxon>Bacteroidia</taxon>
        <taxon>Bacteroidales</taxon>
        <taxon>Porphyromonadaceae</taxon>
        <taxon>Porphyromonas</taxon>
    </lineage>
</organism>
<accession>A0A2X4PZP1</accession>
<evidence type="ECO:0000313" key="2">
    <source>
        <dbReference type="Proteomes" id="UP000249300"/>
    </source>
</evidence>
<reference evidence="1 2" key="1">
    <citation type="submission" date="2018-06" db="EMBL/GenBank/DDBJ databases">
        <authorList>
            <consortium name="Pathogen Informatics"/>
            <person name="Doyle S."/>
        </authorList>
    </citation>
    <scope>NUCLEOTIDE SEQUENCE [LARGE SCALE GENOMIC DNA]</scope>
    <source>
        <strain evidence="1 2">NCTC12858</strain>
    </source>
</reference>
<dbReference type="KEGG" id="pcre:NCTC12858_01135"/>
<dbReference type="EMBL" id="LS483447">
    <property type="protein sequence ID" value="SQH73287.1"/>
    <property type="molecule type" value="Genomic_DNA"/>
</dbReference>
<proteinExistence type="predicted"/>
<protein>
    <submittedName>
        <fullName evidence="1">Uncharacterized protein</fullName>
    </submittedName>
</protein>
<sequence>MLSLYPLFLVEMDSENICLPLSPDKFLAEEP</sequence>
<dbReference type="Proteomes" id="UP000249300">
    <property type="component" value="Chromosome 1"/>
</dbReference>
<gene>
    <name evidence="1" type="ORF">NCTC12858_01135</name>
</gene>
<name>A0A2X4PZP1_9PORP</name>